<keyword evidence="2" id="KW-1185">Reference proteome</keyword>
<proteinExistence type="predicted"/>
<dbReference type="EMBL" id="JALNTZ010000004">
    <property type="protein sequence ID" value="KAJ3655768.1"/>
    <property type="molecule type" value="Genomic_DNA"/>
</dbReference>
<protein>
    <submittedName>
        <fullName evidence="1">Uncharacterized protein</fullName>
    </submittedName>
</protein>
<accession>A0AA38IDA9</accession>
<dbReference type="PANTHER" id="PTHR31511:SF12">
    <property type="entry name" value="RHO TERMINATION FACTOR N-TERMINAL DOMAIN-CONTAINING PROTEIN"/>
    <property type="match status" value="1"/>
</dbReference>
<comment type="caution">
    <text evidence="1">The sequence shown here is derived from an EMBL/GenBank/DDBJ whole genome shotgun (WGS) entry which is preliminary data.</text>
</comment>
<name>A0AA38IDA9_9CUCU</name>
<evidence type="ECO:0000313" key="1">
    <source>
        <dbReference type="EMBL" id="KAJ3655768.1"/>
    </source>
</evidence>
<dbReference type="Proteomes" id="UP001168821">
    <property type="component" value="Unassembled WGS sequence"/>
</dbReference>
<evidence type="ECO:0000313" key="2">
    <source>
        <dbReference type="Proteomes" id="UP001168821"/>
    </source>
</evidence>
<dbReference type="PANTHER" id="PTHR31511">
    <property type="entry name" value="PROTEIN CBG23764"/>
    <property type="match status" value="1"/>
</dbReference>
<sequence length="354" mass="40917">MESATTEVIEKMIDSVTKMMQLCNNNVQKLEKVLKLNRKNLRIVNGVLRNSDCVGEKRRLENYLARIKGLNLHIESKIENEKIGYGNSKKRRNSKVRWIEVKSAFVGRVRTGAVVNLDENLVDIRRFFHDASPLIFSRITNILKKMTAIKLNFEMSCEYIIPSTGEVSLKYFNTPNTMILLSTDIQKSIDDLAGIIQTKMEEFAESKSGWSLRKICQLMVAFNKYTPINGRIYIPLPTELKKKGGIINIMNTDRLCFVWSLVVFDNGKFTNFECVDIYGRELWIERFPNRAIRVCEHLRQWCSISKFMVPSSFKLTTIGPKEYCMLKNKFWNGSKKSPTSSLADLQLKLEFHSL</sequence>
<organism evidence="1 2">
    <name type="scientific">Zophobas morio</name>
    <dbReference type="NCBI Taxonomy" id="2755281"/>
    <lineage>
        <taxon>Eukaryota</taxon>
        <taxon>Metazoa</taxon>
        <taxon>Ecdysozoa</taxon>
        <taxon>Arthropoda</taxon>
        <taxon>Hexapoda</taxon>
        <taxon>Insecta</taxon>
        <taxon>Pterygota</taxon>
        <taxon>Neoptera</taxon>
        <taxon>Endopterygota</taxon>
        <taxon>Coleoptera</taxon>
        <taxon>Polyphaga</taxon>
        <taxon>Cucujiformia</taxon>
        <taxon>Tenebrionidae</taxon>
        <taxon>Zophobas</taxon>
    </lineage>
</organism>
<reference evidence="1" key="1">
    <citation type="journal article" date="2023" name="G3 (Bethesda)">
        <title>Whole genome assemblies of Zophobas morio and Tenebrio molitor.</title>
        <authorList>
            <person name="Kaur S."/>
            <person name="Stinson S.A."/>
            <person name="diCenzo G.C."/>
        </authorList>
    </citation>
    <scope>NUCLEOTIDE SEQUENCE</scope>
    <source>
        <strain evidence="1">QUZm001</strain>
    </source>
</reference>
<gene>
    <name evidence="1" type="ORF">Zmor_014881</name>
</gene>
<dbReference type="AlphaFoldDB" id="A0AA38IDA9"/>